<keyword evidence="13" id="KW-1185">Reference proteome</keyword>
<feature type="compositionally biased region" description="Basic and acidic residues" evidence="10">
    <location>
        <begin position="445"/>
        <end position="456"/>
    </location>
</feature>
<evidence type="ECO:0000256" key="2">
    <source>
        <dbReference type="ARBA" id="ARBA00005887"/>
    </source>
</evidence>
<evidence type="ECO:0000256" key="1">
    <source>
        <dbReference type="ARBA" id="ARBA00004141"/>
    </source>
</evidence>
<dbReference type="PANTHER" id="PTHR43029:SF10">
    <property type="entry name" value="AMMONIUM TRANSPORTER MEP2"/>
    <property type="match status" value="1"/>
</dbReference>
<keyword evidence="5 9" id="KW-1133">Transmembrane helix</keyword>
<evidence type="ECO:0000256" key="10">
    <source>
        <dbReference type="SAM" id="MobiDB-lite"/>
    </source>
</evidence>
<evidence type="ECO:0000256" key="3">
    <source>
        <dbReference type="ARBA" id="ARBA00022448"/>
    </source>
</evidence>
<dbReference type="Gene3D" id="1.10.3430.10">
    <property type="entry name" value="Ammonium transporter AmtB like domains"/>
    <property type="match status" value="1"/>
</dbReference>
<evidence type="ECO:0000256" key="6">
    <source>
        <dbReference type="ARBA" id="ARBA00023136"/>
    </source>
</evidence>
<accession>A0ABP4FAA0</accession>
<comment type="similarity">
    <text evidence="2 9">Belongs to the ammonia transporter channel (TC 1.A.11.2) family.</text>
</comment>
<comment type="caution">
    <text evidence="12">The sequence shown here is derived from an EMBL/GenBank/DDBJ whole genome shotgun (WGS) entry which is preliminary data.</text>
</comment>
<keyword evidence="3 9" id="KW-0813">Transport</keyword>
<keyword evidence="6 9" id="KW-0472">Membrane</keyword>
<keyword evidence="7 9" id="KW-0924">Ammonia transport</keyword>
<feature type="transmembrane region" description="Helical" evidence="9">
    <location>
        <begin position="20"/>
        <end position="39"/>
    </location>
</feature>
<dbReference type="EMBL" id="BAAAJE010000030">
    <property type="protein sequence ID" value="GAA1163515.1"/>
    <property type="molecule type" value="Genomic_DNA"/>
</dbReference>
<name>A0ABP4FAA0_9ACTN</name>
<feature type="transmembrane region" description="Helical" evidence="9">
    <location>
        <begin position="139"/>
        <end position="160"/>
    </location>
</feature>
<feature type="transmembrane region" description="Helical" evidence="9">
    <location>
        <begin position="299"/>
        <end position="321"/>
    </location>
</feature>
<keyword evidence="4 9" id="KW-0812">Transmembrane</keyword>
<dbReference type="PANTHER" id="PTHR43029">
    <property type="entry name" value="AMMONIUM TRANSPORTER MEP2"/>
    <property type="match status" value="1"/>
</dbReference>
<feature type="transmembrane region" description="Helical" evidence="9">
    <location>
        <begin position="333"/>
        <end position="356"/>
    </location>
</feature>
<dbReference type="NCBIfam" id="TIGR00836">
    <property type="entry name" value="amt"/>
    <property type="match status" value="1"/>
</dbReference>
<feature type="transmembrane region" description="Helical" evidence="9">
    <location>
        <begin position="51"/>
        <end position="74"/>
    </location>
</feature>
<evidence type="ECO:0000256" key="9">
    <source>
        <dbReference type="RuleBase" id="RU362002"/>
    </source>
</evidence>
<dbReference type="Proteomes" id="UP001499979">
    <property type="component" value="Unassembled WGS sequence"/>
</dbReference>
<gene>
    <name evidence="12" type="ORF">GCM10009606_46620</name>
</gene>
<feature type="transmembrane region" description="Helical" evidence="9">
    <location>
        <begin position="376"/>
        <end position="397"/>
    </location>
</feature>
<feature type="transmembrane region" description="Helical" evidence="9">
    <location>
        <begin position="247"/>
        <end position="268"/>
    </location>
</feature>
<comment type="subcellular location">
    <subcellularLocation>
        <location evidence="9">Cell membrane</location>
        <topology evidence="9">Multi-pass membrane protein</topology>
    </subcellularLocation>
    <subcellularLocation>
        <location evidence="1">Membrane</location>
        <topology evidence="1">Multi-pass membrane protein</topology>
    </subcellularLocation>
</comment>
<feature type="transmembrane region" description="Helical" evidence="9">
    <location>
        <begin position="109"/>
        <end position="132"/>
    </location>
</feature>
<evidence type="ECO:0000259" key="11">
    <source>
        <dbReference type="Pfam" id="PF00909"/>
    </source>
</evidence>
<dbReference type="InterPro" id="IPR018047">
    <property type="entry name" value="Ammonium_transpt_CS"/>
</dbReference>
<dbReference type="Pfam" id="PF00909">
    <property type="entry name" value="Ammonium_transp"/>
    <property type="match status" value="1"/>
</dbReference>
<dbReference type="SUPFAM" id="SSF111352">
    <property type="entry name" value="Ammonium transporter"/>
    <property type="match status" value="1"/>
</dbReference>
<feature type="region of interest" description="Disordered" evidence="10">
    <location>
        <begin position="434"/>
        <end position="456"/>
    </location>
</feature>
<dbReference type="InterPro" id="IPR029020">
    <property type="entry name" value="Ammonium/urea_transptr"/>
</dbReference>
<dbReference type="InterPro" id="IPR001905">
    <property type="entry name" value="Ammonium_transpt"/>
</dbReference>
<feature type="transmembrane region" description="Helical" evidence="9">
    <location>
        <begin position="275"/>
        <end position="293"/>
    </location>
</feature>
<protein>
    <recommendedName>
        <fullName evidence="8 9">Ammonium transporter</fullName>
    </recommendedName>
</protein>
<proteinExistence type="inferred from homology"/>
<dbReference type="InterPro" id="IPR024041">
    <property type="entry name" value="NH4_transpt_AmtB-like_dom"/>
</dbReference>
<evidence type="ECO:0000256" key="8">
    <source>
        <dbReference type="ARBA" id="ARBA00050025"/>
    </source>
</evidence>
<evidence type="ECO:0000313" key="12">
    <source>
        <dbReference type="EMBL" id="GAA1163515.1"/>
    </source>
</evidence>
<sequence length="456" mass="46221">MDAVLSLSAASALDTGDTAWLLAASGLVLLMAPGLALFYGGMVRSKSVLNMMMMTFGALAVITVVWVVVGYSLAFGDDLGAGLLGDPRQYAGLGQLLSEASNGASQVPLVLFAVFQGLFCVVTGALVSGAIADRARFGAWIVFVAVWTVLVYAPVAHWVFDFDRPGHAGGWLVNHVGLVDYAGGTAVEICSGASGLALALVLGRRIGFGKDPMRPHNLTLVMLGAGLLWFGWFGFNAGSALGAGQAAAVVFTTTLVAGAAGSLGWLALERVRDGHATSLGAASGLVAGLVAITPSCGSLSPLGALAMGAVAGVVCAWAIGLKYRLGYDDSLDVVGVHLVGGLVGTLGIGLIATAAAPTGVDGLLYGGGVGQLGRQLLGAAAVLAYAFVVSGIIGIVVDKTMGFRIHEEHEVTGIDLVVHAETAYDLHATAGARSGGHGTLGASTRQHDDQREGEPR</sequence>
<reference evidence="13" key="1">
    <citation type="journal article" date="2019" name="Int. J. Syst. Evol. Microbiol.">
        <title>The Global Catalogue of Microorganisms (GCM) 10K type strain sequencing project: providing services to taxonomists for standard genome sequencing and annotation.</title>
        <authorList>
            <consortium name="The Broad Institute Genomics Platform"/>
            <consortium name="The Broad Institute Genome Sequencing Center for Infectious Disease"/>
            <person name="Wu L."/>
            <person name="Ma J."/>
        </authorList>
    </citation>
    <scope>NUCLEOTIDE SEQUENCE [LARGE SCALE GENOMIC DNA]</scope>
    <source>
        <strain evidence="13">JCM 11813</strain>
    </source>
</reference>
<feature type="domain" description="Ammonium transporter AmtB-like" evidence="11">
    <location>
        <begin position="19"/>
        <end position="424"/>
    </location>
</feature>
<feature type="transmembrane region" description="Helical" evidence="9">
    <location>
        <begin position="180"/>
        <end position="203"/>
    </location>
</feature>
<dbReference type="PROSITE" id="PS01219">
    <property type="entry name" value="AMMONIUM_TRANSP"/>
    <property type="match status" value="1"/>
</dbReference>
<feature type="transmembrane region" description="Helical" evidence="9">
    <location>
        <begin position="215"/>
        <end position="235"/>
    </location>
</feature>
<evidence type="ECO:0000256" key="4">
    <source>
        <dbReference type="ARBA" id="ARBA00022692"/>
    </source>
</evidence>
<evidence type="ECO:0000256" key="7">
    <source>
        <dbReference type="ARBA" id="ARBA00023177"/>
    </source>
</evidence>
<organism evidence="12 13">
    <name type="scientific">Nocardioides aquiterrae</name>
    <dbReference type="NCBI Taxonomy" id="203799"/>
    <lineage>
        <taxon>Bacteria</taxon>
        <taxon>Bacillati</taxon>
        <taxon>Actinomycetota</taxon>
        <taxon>Actinomycetes</taxon>
        <taxon>Propionibacteriales</taxon>
        <taxon>Nocardioidaceae</taxon>
        <taxon>Nocardioides</taxon>
    </lineage>
</organism>
<evidence type="ECO:0000313" key="13">
    <source>
        <dbReference type="Proteomes" id="UP001499979"/>
    </source>
</evidence>
<evidence type="ECO:0000256" key="5">
    <source>
        <dbReference type="ARBA" id="ARBA00022989"/>
    </source>
</evidence>